<evidence type="ECO:0000256" key="2">
    <source>
        <dbReference type="ARBA" id="ARBA00022737"/>
    </source>
</evidence>
<dbReference type="EMBL" id="KZ305093">
    <property type="protein sequence ID" value="PIA27541.1"/>
    <property type="molecule type" value="Genomic_DNA"/>
</dbReference>
<dbReference type="NCBIfam" id="TIGR00756">
    <property type="entry name" value="PPR"/>
    <property type="match status" value="4"/>
</dbReference>
<dbReference type="Pfam" id="PF14432">
    <property type="entry name" value="DYW_deaminase"/>
    <property type="match status" value="1"/>
</dbReference>
<dbReference type="FunFam" id="1.25.40.10:FF:000348">
    <property type="entry name" value="Pentatricopeptide repeat-containing protein chloroplastic"/>
    <property type="match status" value="1"/>
</dbReference>
<dbReference type="GO" id="GO:0008270">
    <property type="term" value="F:zinc ion binding"/>
    <property type="evidence" value="ECO:0007669"/>
    <property type="project" value="InterPro"/>
</dbReference>
<sequence>MSTITQTILPISSRQNPFTAHHHLLLTALNSATTLTHLKQIHAQILKTTDNSTTLFLKLFQSSTSLSSSSLDYALSVFNQTPNLESRLCNGVLRDLSKSNEPYKTLWVYDKMRRREDIGVDRYSFSPILKASARTCAVKEGMEIHGVASKLGFDLDPYVQTGLVGMYVAFGCVLEARLLFDKMLHKDIVTWNVMIDGYCQSGLYEDVLLLFEEMQSSGVELDKMLLCTILSACSRSGNLSSGKAIHDYISQKNIVMDSHLLHSLIVMYSNCGSMDLAQYLYSKMTPKNRIASTAMIRGYSKLGKLEAARSIFNEMVEKDLVCWSVMISGYAESDWPMEALKLFNDMQLSGLRPDQITMLSVISACAQLGALDKARWVHLFIDKNGFGDVLSISNALIDMYAKCGSLENASGVFNKIPQWKKNVISWTSMISGNAMHGDANTALGLFDQMKADGIEPNGVTFVNVLYACSHAGFVEKGRQIFASMTNEYNIVPNKEHYGCMVDLLGRANLLREALDLIESMPFTPNVVVWGSLLSACRVHGEVELGELAAKRLLELDPEHDGAHVLLSNIYAKAKRWKDVGAVRNDMKNKGIAKEKGCSRIEVNGEIHEFLMLDKTHKLADEIYDKLDEVVSKLKLVGYAPNISSVLVNLDDEEKKEVILWHSEKLALCYGLMNMEKDFCIRIVKNLRVCEDCHNFIKLVSKVFLREIIVRDRTRFHHYKDGICSCKDYW</sequence>
<evidence type="ECO:0000313" key="6">
    <source>
        <dbReference type="Proteomes" id="UP000230069"/>
    </source>
</evidence>
<gene>
    <name evidence="5" type="ORF">AQUCO_07600007v1</name>
</gene>
<dbReference type="GO" id="GO:0003723">
    <property type="term" value="F:RNA binding"/>
    <property type="evidence" value="ECO:0007669"/>
    <property type="project" value="InterPro"/>
</dbReference>
<feature type="repeat" description="PPR" evidence="3">
    <location>
        <begin position="288"/>
        <end position="318"/>
    </location>
</feature>
<keyword evidence="6" id="KW-1185">Reference proteome</keyword>
<dbReference type="PANTHER" id="PTHR47926">
    <property type="entry name" value="PENTATRICOPEPTIDE REPEAT-CONTAINING PROTEIN"/>
    <property type="match status" value="1"/>
</dbReference>
<dbReference type="Pfam" id="PF20431">
    <property type="entry name" value="E_motif"/>
    <property type="match status" value="1"/>
</dbReference>
<feature type="repeat" description="PPR" evidence="3">
    <location>
        <begin position="422"/>
        <end position="456"/>
    </location>
</feature>
<organism evidence="5 6">
    <name type="scientific">Aquilegia coerulea</name>
    <name type="common">Rocky mountain columbine</name>
    <dbReference type="NCBI Taxonomy" id="218851"/>
    <lineage>
        <taxon>Eukaryota</taxon>
        <taxon>Viridiplantae</taxon>
        <taxon>Streptophyta</taxon>
        <taxon>Embryophyta</taxon>
        <taxon>Tracheophyta</taxon>
        <taxon>Spermatophyta</taxon>
        <taxon>Magnoliopsida</taxon>
        <taxon>Ranunculales</taxon>
        <taxon>Ranunculaceae</taxon>
        <taxon>Thalictroideae</taxon>
        <taxon>Aquilegia</taxon>
    </lineage>
</organism>
<evidence type="ECO:0000259" key="4">
    <source>
        <dbReference type="Pfam" id="PF14432"/>
    </source>
</evidence>
<dbReference type="InterPro" id="IPR011990">
    <property type="entry name" value="TPR-like_helical_dom_sf"/>
</dbReference>
<dbReference type="AlphaFoldDB" id="A0A2G5C8G2"/>
<dbReference type="InterPro" id="IPR032867">
    <property type="entry name" value="DYW_dom"/>
</dbReference>
<feature type="repeat" description="PPR" evidence="3">
    <location>
        <begin position="319"/>
        <end position="353"/>
    </location>
</feature>
<evidence type="ECO:0000256" key="1">
    <source>
        <dbReference type="ARBA" id="ARBA00006643"/>
    </source>
</evidence>
<accession>A0A2G5C8G2</accession>
<dbReference type="GO" id="GO:0009451">
    <property type="term" value="P:RNA modification"/>
    <property type="evidence" value="ECO:0007669"/>
    <property type="project" value="InterPro"/>
</dbReference>
<evidence type="ECO:0000313" key="5">
    <source>
        <dbReference type="EMBL" id="PIA27541.1"/>
    </source>
</evidence>
<protein>
    <recommendedName>
        <fullName evidence="4">DYW domain-containing protein</fullName>
    </recommendedName>
</protein>
<dbReference type="Proteomes" id="UP000230069">
    <property type="component" value="Unassembled WGS sequence"/>
</dbReference>
<evidence type="ECO:0000256" key="3">
    <source>
        <dbReference type="PROSITE-ProRule" id="PRU00708"/>
    </source>
</evidence>
<dbReference type="Gene3D" id="1.25.40.10">
    <property type="entry name" value="Tetratricopeptide repeat domain"/>
    <property type="match status" value="4"/>
</dbReference>
<feature type="domain" description="DYW" evidence="4">
    <location>
        <begin position="637"/>
        <end position="729"/>
    </location>
</feature>
<dbReference type="FunFam" id="1.25.40.10:FF:000427">
    <property type="entry name" value="Pentatricopeptide repeat-containing protein chloroplastic"/>
    <property type="match status" value="1"/>
</dbReference>
<dbReference type="PROSITE" id="PS51375">
    <property type="entry name" value="PPR"/>
    <property type="match status" value="4"/>
</dbReference>
<dbReference type="OrthoDB" id="185373at2759"/>
<dbReference type="STRING" id="218851.A0A2G5C8G2"/>
<dbReference type="FunFam" id="1.25.40.10:FF:000325">
    <property type="entry name" value="Pentatricopeptide repeat-containing protein At4g14820"/>
    <property type="match status" value="1"/>
</dbReference>
<comment type="similarity">
    <text evidence="1">Belongs to the PPR family. PCMP-H subfamily.</text>
</comment>
<reference evidence="5 6" key="1">
    <citation type="submission" date="2017-09" db="EMBL/GenBank/DDBJ databases">
        <title>WGS assembly of Aquilegia coerulea Goldsmith.</title>
        <authorList>
            <person name="Hodges S."/>
            <person name="Kramer E."/>
            <person name="Nordborg M."/>
            <person name="Tomkins J."/>
            <person name="Borevitz J."/>
            <person name="Derieg N."/>
            <person name="Yan J."/>
            <person name="Mihaltcheva S."/>
            <person name="Hayes R.D."/>
            <person name="Rokhsar D."/>
        </authorList>
    </citation>
    <scope>NUCLEOTIDE SEQUENCE [LARGE SCALE GENOMIC DNA]</scope>
    <source>
        <strain evidence="6">cv. Goldsmith</strain>
    </source>
</reference>
<keyword evidence="2" id="KW-0677">Repeat</keyword>
<dbReference type="InterPro" id="IPR046960">
    <property type="entry name" value="PPR_At4g14850-like_plant"/>
</dbReference>
<dbReference type="InterPro" id="IPR046848">
    <property type="entry name" value="E_motif"/>
</dbReference>
<dbReference type="PANTHER" id="PTHR47926:SF347">
    <property type="entry name" value="PENTATRICOPEPTIDE REPEAT-CONTAINING PROTEIN"/>
    <property type="match status" value="1"/>
</dbReference>
<dbReference type="Pfam" id="PF01535">
    <property type="entry name" value="PPR"/>
    <property type="match status" value="4"/>
</dbReference>
<feature type="repeat" description="PPR" evidence="3">
    <location>
        <begin position="187"/>
        <end position="221"/>
    </location>
</feature>
<dbReference type="InterPro" id="IPR002885">
    <property type="entry name" value="PPR_rpt"/>
</dbReference>
<name>A0A2G5C8G2_AQUCA</name>
<dbReference type="FunCoup" id="A0A2G5C8G2">
    <property type="interactions" value="9"/>
</dbReference>
<proteinExistence type="inferred from homology"/>
<dbReference type="InParanoid" id="A0A2G5C8G2"/>
<dbReference type="Pfam" id="PF13041">
    <property type="entry name" value="PPR_2"/>
    <property type="match status" value="2"/>
</dbReference>